<comment type="caution">
    <text evidence="3">The sequence shown here is derived from an EMBL/GenBank/DDBJ whole genome shotgun (WGS) entry which is preliminary data.</text>
</comment>
<name>F8WZP2_9BACT</name>
<dbReference type="InterPro" id="IPR008969">
    <property type="entry name" value="CarboxyPept-like_regulatory"/>
</dbReference>
<keyword evidence="1" id="KW-0812">Transmembrane</keyword>
<dbReference type="AlphaFoldDB" id="F8WZP2"/>
<evidence type="ECO:0000259" key="2">
    <source>
        <dbReference type="Pfam" id="PF07715"/>
    </source>
</evidence>
<accession>F8WZP2</accession>
<evidence type="ECO:0000313" key="3">
    <source>
        <dbReference type="EMBL" id="EGK03910.1"/>
    </source>
</evidence>
<dbReference type="InterPro" id="IPR012910">
    <property type="entry name" value="Plug_dom"/>
</dbReference>
<organism evidence="3 4">
    <name type="scientific">Dysgonomonas mossii DSM 22836</name>
    <dbReference type="NCBI Taxonomy" id="742767"/>
    <lineage>
        <taxon>Bacteria</taxon>
        <taxon>Pseudomonadati</taxon>
        <taxon>Bacteroidota</taxon>
        <taxon>Bacteroidia</taxon>
        <taxon>Bacteroidales</taxon>
        <taxon>Dysgonomonadaceae</taxon>
        <taxon>Dysgonomonas</taxon>
    </lineage>
</organism>
<dbReference type="InterPro" id="IPR039426">
    <property type="entry name" value="TonB-dep_rcpt-like"/>
</dbReference>
<comment type="similarity">
    <text evidence="1">Belongs to the TonB-dependent receptor family.</text>
</comment>
<dbReference type="eggNOG" id="COG4771">
    <property type="taxonomic scope" value="Bacteria"/>
</dbReference>
<dbReference type="Gene3D" id="2.170.130.10">
    <property type="entry name" value="TonB-dependent receptor, plug domain"/>
    <property type="match status" value="1"/>
</dbReference>
<reference evidence="3 4" key="1">
    <citation type="submission" date="2011-04" db="EMBL/GenBank/DDBJ databases">
        <title>The Genome Sequence of Dysgonomonas mossii DSM 22836.</title>
        <authorList>
            <consortium name="The Broad Institute Genome Sequencing Platform"/>
            <person name="Earl A."/>
            <person name="Ward D."/>
            <person name="Feldgarden M."/>
            <person name="Gevers D."/>
            <person name="Pudlo N."/>
            <person name="Martens E."/>
            <person name="Allen-Vercoe E."/>
            <person name="Young S.K."/>
            <person name="Zeng Q."/>
            <person name="Gargeya S."/>
            <person name="Fitzgerald M."/>
            <person name="Haas B."/>
            <person name="Abouelleil A."/>
            <person name="Alvarado L."/>
            <person name="Arachchi H.M."/>
            <person name="Berlin A."/>
            <person name="Brown A."/>
            <person name="Chapman S.B."/>
            <person name="Chen Z."/>
            <person name="Dunbar C."/>
            <person name="Freedman E."/>
            <person name="Gearin G."/>
            <person name="Gellesch M."/>
            <person name="Goldberg J."/>
            <person name="Griggs A."/>
            <person name="Gujja S."/>
            <person name="Heiman D."/>
            <person name="Howarth C."/>
            <person name="Larson L."/>
            <person name="Lui A."/>
            <person name="MacDonald P.J.P."/>
            <person name="Mehta T."/>
            <person name="Montmayeur A."/>
            <person name="Murphy C."/>
            <person name="Neiman D."/>
            <person name="Pearson M."/>
            <person name="Priest M."/>
            <person name="Roberts A."/>
            <person name="Saif S."/>
            <person name="Shea T."/>
            <person name="Shenoy N."/>
            <person name="Sisk P."/>
            <person name="Stolte C."/>
            <person name="Sykes S."/>
            <person name="Yandava C."/>
            <person name="Wortman J."/>
            <person name="Nusbaum C."/>
            <person name="Birren B."/>
        </authorList>
    </citation>
    <scope>NUCLEOTIDE SEQUENCE [LARGE SCALE GENOMIC DNA]</scope>
    <source>
        <strain evidence="3 4">DSM 22836</strain>
    </source>
</reference>
<dbReference type="Pfam" id="PF13715">
    <property type="entry name" value="CarbopepD_reg_2"/>
    <property type="match status" value="1"/>
</dbReference>
<keyword evidence="1" id="KW-0998">Cell outer membrane</keyword>
<comment type="subcellular location">
    <subcellularLocation>
        <location evidence="1">Cell outer membrane</location>
        <topology evidence="1">Multi-pass membrane protein</topology>
    </subcellularLocation>
</comment>
<protein>
    <recommendedName>
        <fullName evidence="2">TonB-dependent receptor plug domain-containing protein</fullName>
    </recommendedName>
</protein>
<dbReference type="InterPro" id="IPR037066">
    <property type="entry name" value="Plug_dom_sf"/>
</dbReference>
<dbReference type="GO" id="GO:0009279">
    <property type="term" value="C:cell outer membrane"/>
    <property type="evidence" value="ECO:0007669"/>
    <property type="project" value="UniProtKB-SubCell"/>
</dbReference>
<dbReference type="STRING" id="742767.HMPREF9456_01451"/>
<dbReference type="HOGENOM" id="CLU_353690_0_0_10"/>
<dbReference type="Proteomes" id="UP000006420">
    <property type="component" value="Unassembled WGS sequence"/>
</dbReference>
<keyword evidence="4" id="KW-1185">Reference proteome</keyword>
<dbReference type="EMBL" id="ADLW01000005">
    <property type="protein sequence ID" value="EGK03910.1"/>
    <property type="molecule type" value="Genomic_DNA"/>
</dbReference>
<keyword evidence="1" id="KW-0813">Transport</keyword>
<dbReference type="PROSITE" id="PS52016">
    <property type="entry name" value="TONB_DEPENDENT_REC_3"/>
    <property type="match status" value="1"/>
</dbReference>
<dbReference type="Pfam" id="PF07715">
    <property type="entry name" value="Plug"/>
    <property type="match status" value="1"/>
</dbReference>
<keyword evidence="1" id="KW-1134">Transmembrane beta strand</keyword>
<keyword evidence="1" id="KW-0472">Membrane</keyword>
<evidence type="ECO:0000313" key="4">
    <source>
        <dbReference type="Proteomes" id="UP000006420"/>
    </source>
</evidence>
<sequence length="811" mass="91758">MHKTDRMIKKNILLLLIFISSLAYSQQIKITGKVTNQQKQVLEQVSVSEINSRNGVTTNGRGEYVLSIQPKDSIKIIFSLIGYQRHQYIISKPTSDLVLNITLKEDNNTLGTVTIEGQQTVTTVIERVDYLATKRASNPWGSIESLLATMGGVSSTNELSSQYSVRGGNFDENIVYVNGNEIYRPLLVRSAQQEGLSFINPDMVQTVGFSAGGYSAEYGDKMSSVLDITYKKPKEFEASASAGLLGGSVHIGNSTGKFSQITGIRYKTTQSLLSTSDTKAEYDPSFIDAQTYITYDLSPKWEVSMLGNYSHNTYEYTPKTRSTSFGTLTIPRNFTVYFDGWEKDRFITYQAALTLKGSINENLNIGITGSTFSSDERERYDIEGNYILKEQNIVEGNETFDETSLLGIGRYIEHARNQVKSEVYTISHFGDFKIGNNLLKWGLTYQQENVRDKIKEWEMRDSAGYSLPNTGIDVNLYSNLKADNKIKPSRFSGYIQDTYKLNTDNGLFIINAGLRASYWTFNEELIVSPRGAIAFVPNGMENFSIRLAGGIYYQAPFYKEFQKTVNLDGNNVIELNKDIKSQKSIHIVLGTDYYFGGGGEHNSPPLKLSGEIYYKKLSDLIPYTVNNVKIRYSGENSSKGFALGMDMKLYGEFIPGVDSWISLGIMKTQQEIDGIKVPLPTDQRFNFALFYQDYMPGYERLKMSLRGLWSQGLPVSAPYKGYENGYFRTPAYKRVDISFLWQILGEDFAIRNTNSLCKALKNIWLGIDIFNIFDMQNTNTYYWITDIYNHQYAVPNYLTGRQVNAKLLIEF</sequence>
<gene>
    <name evidence="3" type="ORF">HMPREF9456_01451</name>
</gene>
<dbReference type="SUPFAM" id="SSF49464">
    <property type="entry name" value="Carboxypeptidase regulatory domain-like"/>
    <property type="match status" value="1"/>
</dbReference>
<feature type="domain" description="TonB-dependent receptor plug" evidence="2">
    <location>
        <begin position="141"/>
        <end position="220"/>
    </location>
</feature>
<proteinExistence type="inferred from homology"/>
<dbReference type="SUPFAM" id="SSF56935">
    <property type="entry name" value="Porins"/>
    <property type="match status" value="1"/>
</dbReference>
<evidence type="ECO:0000256" key="1">
    <source>
        <dbReference type="PROSITE-ProRule" id="PRU01360"/>
    </source>
</evidence>
<dbReference type="Gene3D" id="2.60.40.1120">
    <property type="entry name" value="Carboxypeptidase-like, regulatory domain"/>
    <property type="match status" value="1"/>
</dbReference>